<feature type="transmembrane region" description="Helical" evidence="1">
    <location>
        <begin position="20"/>
        <end position="38"/>
    </location>
</feature>
<dbReference type="EMBL" id="UINC01157200">
    <property type="protein sequence ID" value="SVD54056.1"/>
    <property type="molecule type" value="Genomic_DNA"/>
</dbReference>
<organism evidence="2">
    <name type="scientific">marine metagenome</name>
    <dbReference type="NCBI Taxonomy" id="408172"/>
    <lineage>
        <taxon>unclassified sequences</taxon>
        <taxon>metagenomes</taxon>
        <taxon>ecological metagenomes</taxon>
    </lineage>
</organism>
<dbReference type="AlphaFoldDB" id="A0A382W5F2"/>
<keyword evidence="1" id="KW-0472">Membrane</keyword>
<name>A0A382W5F2_9ZZZZ</name>
<protein>
    <submittedName>
        <fullName evidence="2">Uncharacterized protein</fullName>
    </submittedName>
</protein>
<reference evidence="2" key="1">
    <citation type="submission" date="2018-05" db="EMBL/GenBank/DDBJ databases">
        <authorList>
            <person name="Lanie J.A."/>
            <person name="Ng W.-L."/>
            <person name="Kazmierczak K.M."/>
            <person name="Andrzejewski T.M."/>
            <person name="Davidsen T.M."/>
            <person name="Wayne K.J."/>
            <person name="Tettelin H."/>
            <person name="Glass J.I."/>
            <person name="Rusch D."/>
            <person name="Podicherti R."/>
            <person name="Tsui H.-C.T."/>
            <person name="Winkler M.E."/>
        </authorList>
    </citation>
    <scope>NUCLEOTIDE SEQUENCE</scope>
</reference>
<gene>
    <name evidence="2" type="ORF">METZ01_LOCUS406910</name>
</gene>
<sequence length="43" mass="4905">MASLCLNGHGELNTNIPLGQWWLFILYFLLNILIRYVGTVPSL</sequence>
<accession>A0A382W5F2</accession>
<evidence type="ECO:0000256" key="1">
    <source>
        <dbReference type="SAM" id="Phobius"/>
    </source>
</evidence>
<proteinExistence type="predicted"/>
<keyword evidence="1" id="KW-0812">Transmembrane</keyword>
<keyword evidence="1" id="KW-1133">Transmembrane helix</keyword>
<evidence type="ECO:0000313" key="2">
    <source>
        <dbReference type="EMBL" id="SVD54056.1"/>
    </source>
</evidence>